<dbReference type="RefSeq" id="WP_006546588.1">
    <property type="nucleotide sequence ID" value="NZ_DS999543.1"/>
</dbReference>
<dbReference type="HOGENOM" id="CLU_017691_2_0_11"/>
<accession>C0VZT8</accession>
<feature type="transmembrane region" description="Helical" evidence="1">
    <location>
        <begin position="41"/>
        <end position="59"/>
    </location>
</feature>
<dbReference type="AlphaFoldDB" id="C0VZT8"/>
<feature type="transmembrane region" description="Helical" evidence="1">
    <location>
        <begin position="396"/>
        <end position="413"/>
    </location>
</feature>
<protein>
    <recommendedName>
        <fullName evidence="4">Tat pathway signal sequence domain protein</fullName>
    </recommendedName>
</protein>
<dbReference type="eggNOG" id="COG5617">
    <property type="taxonomic scope" value="Bacteria"/>
</dbReference>
<dbReference type="InterPro" id="IPR046671">
    <property type="entry name" value="DUF6541"/>
</dbReference>
<proteinExistence type="predicted"/>
<dbReference type="Pfam" id="PF20176">
    <property type="entry name" value="DUF6541"/>
    <property type="match status" value="1"/>
</dbReference>
<feature type="transmembrane region" description="Helical" evidence="1">
    <location>
        <begin position="108"/>
        <end position="127"/>
    </location>
</feature>
<feature type="transmembrane region" description="Helical" evidence="1">
    <location>
        <begin position="6"/>
        <end position="29"/>
    </location>
</feature>
<gene>
    <name evidence="2" type="ORF">HMPREF0044_0816</name>
</gene>
<dbReference type="STRING" id="525245.HMPREF0044_0816"/>
<keyword evidence="3" id="KW-1185">Reference proteome</keyword>
<organism evidence="2 3">
    <name type="scientific">Gleimia coleocanis DSM 15436</name>
    <dbReference type="NCBI Taxonomy" id="525245"/>
    <lineage>
        <taxon>Bacteria</taxon>
        <taxon>Bacillati</taxon>
        <taxon>Actinomycetota</taxon>
        <taxon>Actinomycetes</taxon>
        <taxon>Actinomycetales</taxon>
        <taxon>Actinomycetaceae</taxon>
        <taxon>Gleimia</taxon>
    </lineage>
</organism>
<comment type="caution">
    <text evidence="2">The sequence shown here is derived from an EMBL/GenBank/DDBJ whole genome shotgun (WGS) entry which is preliminary data.</text>
</comment>
<evidence type="ECO:0000313" key="3">
    <source>
        <dbReference type="Proteomes" id="UP000010301"/>
    </source>
</evidence>
<feature type="transmembrane region" description="Helical" evidence="1">
    <location>
        <begin position="420"/>
        <end position="443"/>
    </location>
</feature>
<feature type="transmembrane region" description="Helical" evidence="1">
    <location>
        <begin position="65"/>
        <end position="87"/>
    </location>
</feature>
<feature type="transmembrane region" description="Helical" evidence="1">
    <location>
        <begin position="500"/>
        <end position="521"/>
    </location>
</feature>
<name>C0VZT8_9ACTO</name>
<keyword evidence="1" id="KW-1133">Transmembrane helix</keyword>
<dbReference type="OrthoDB" id="3169698at2"/>
<reference evidence="2 3" key="1">
    <citation type="submission" date="2009-01" db="EMBL/GenBank/DDBJ databases">
        <authorList>
            <person name="Qin X."/>
            <person name="Bachman B."/>
            <person name="Battles P."/>
            <person name="Bell A."/>
            <person name="Bess C."/>
            <person name="Bickham C."/>
            <person name="Chaboub L."/>
            <person name="Chen D."/>
            <person name="Coyle M."/>
            <person name="Deiros D.R."/>
            <person name="Dinh H."/>
            <person name="Forbes L."/>
            <person name="Fowler G."/>
            <person name="Francisco L."/>
            <person name="Fu Q."/>
            <person name="Gubbala S."/>
            <person name="Hale W."/>
            <person name="Han Y."/>
            <person name="Hemphill L."/>
            <person name="Highlander S.K."/>
            <person name="Hirani K."/>
            <person name="Hogues M."/>
            <person name="Jackson L."/>
            <person name="Jakkamsetti A."/>
            <person name="Javaid M."/>
            <person name="Jiang H."/>
            <person name="Korchina V."/>
            <person name="Kovar C."/>
            <person name="Lara F."/>
            <person name="Lee S."/>
            <person name="Mata R."/>
            <person name="Mathew T."/>
            <person name="Moen C."/>
            <person name="Morales K."/>
            <person name="Munidasa M."/>
            <person name="Nazareth L."/>
            <person name="Ngo R."/>
            <person name="Nguyen L."/>
            <person name="Okwuonu G."/>
            <person name="Ongeri F."/>
            <person name="Patil S."/>
            <person name="Petrosino J."/>
            <person name="Pham C."/>
            <person name="Pham P."/>
            <person name="Pu L.-L."/>
            <person name="Puazo M."/>
            <person name="Raj R."/>
            <person name="Reid J."/>
            <person name="Rouhana J."/>
            <person name="Saada N."/>
            <person name="Shang Y."/>
            <person name="Simmons D."/>
            <person name="Thornton R."/>
            <person name="Warren J."/>
            <person name="Weissenberger G."/>
            <person name="Zhang J."/>
            <person name="Zhang L."/>
            <person name="Zhou C."/>
            <person name="Zhu D."/>
            <person name="Muzny D."/>
            <person name="Worley K."/>
            <person name="Gibbs R."/>
        </authorList>
    </citation>
    <scope>NUCLEOTIDE SEQUENCE [LARGE SCALE GENOMIC DNA]</scope>
    <source>
        <strain evidence="2 3">DSM 15436</strain>
    </source>
</reference>
<keyword evidence="1" id="KW-0472">Membrane</keyword>
<evidence type="ECO:0000313" key="2">
    <source>
        <dbReference type="EMBL" id="EEH63797.1"/>
    </source>
</evidence>
<feature type="transmembrane region" description="Helical" evidence="1">
    <location>
        <begin position="196"/>
        <end position="218"/>
    </location>
</feature>
<evidence type="ECO:0008006" key="4">
    <source>
        <dbReference type="Google" id="ProtNLM"/>
    </source>
</evidence>
<keyword evidence="1" id="KW-0812">Transmembrane</keyword>
<dbReference type="EMBL" id="ACFG01000030">
    <property type="protein sequence ID" value="EEH63797.1"/>
    <property type="molecule type" value="Genomic_DNA"/>
</dbReference>
<feature type="transmembrane region" description="Helical" evidence="1">
    <location>
        <begin position="334"/>
        <end position="352"/>
    </location>
</feature>
<feature type="transmembrane region" description="Helical" evidence="1">
    <location>
        <begin position="304"/>
        <end position="322"/>
    </location>
</feature>
<dbReference type="Proteomes" id="UP000010301">
    <property type="component" value="Unassembled WGS sequence"/>
</dbReference>
<feature type="transmembrane region" description="Helical" evidence="1">
    <location>
        <begin position="455"/>
        <end position="480"/>
    </location>
</feature>
<sequence>MLSSSSWLPIWQTVLLLACALWIPGWGVLALANRSRAERIILAPLLSAGIIGSAAIATPRFGFPWGWAGLAIFTLVVWILGISARLVTRLFFPRAEKETVEQPTSKGIVAGALIAVPASAFIFLKGIHSLYSPPQTWDAVFHLNALRWIEQSGNGSSLHLSGLSSPLQPAQATSGGIYPAGLHDLAFLGWVSDPALTLNLLILLVISVVWPLGVGLLAKNLAPQKPFVHTAAMVLAVAYTAFPERPSSYGTLWPNVYAYALLPLIITLLMQWFGRTKTPAMELSTTVLLALGVIGLVTAHPTGVLVALVVVGVLVVDLLIRLATRNYKLNLTQAMQLGLLILAIGIAGYMGSKLQAWSTVLNWQREPIGSFARESFGVIFDQQLSWMGYGDKDPDYILGALTILGLFIACRYAKYRWWLVAWGIFSYLFVASAVVKVPFYFLVAPWYSDAVRLGAIIPLFGALLAAFGLQLCVDLCFGLVEKNLPSLKQFLNRNQVVNTLNLIQISAVICAIIGTNFLGYWGGKGILDLNYTYYPNSTLGALVSDSEIEFIKSLPNQIESGAAIATDPRTGGALIYAYTGLPVVHRHFDGSFDKDQWIIAHHFDQRIPDWRVCDRLKKWNAKYFYTDEVIYWKDNPVNRYFDGFDRNRDNPEGLDLVAQSGTAKLYKITNCPAE</sequence>
<evidence type="ECO:0000256" key="1">
    <source>
        <dbReference type="SAM" id="Phobius"/>
    </source>
</evidence>
<feature type="transmembrane region" description="Helical" evidence="1">
    <location>
        <begin position="256"/>
        <end position="273"/>
    </location>
</feature>